<reference evidence="2" key="2">
    <citation type="submission" date="2015-01" db="EMBL/GenBank/DDBJ databases">
        <title>Evolutionary Origins and Diversification of the Mycorrhizal Mutualists.</title>
        <authorList>
            <consortium name="DOE Joint Genome Institute"/>
            <consortium name="Mycorrhizal Genomics Consortium"/>
            <person name="Kohler A."/>
            <person name="Kuo A."/>
            <person name="Nagy L.G."/>
            <person name="Floudas D."/>
            <person name="Copeland A."/>
            <person name="Barry K.W."/>
            <person name="Cichocki N."/>
            <person name="Veneault-Fourrey C."/>
            <person name="LaButti K."/>
            <person name="Lindquist E.A."/>
            <person name="Lipzen A."/>
            <person name="Lundell T."/>
            <person name="Morin E."/>
            <person name="Murat C."/>
            <person name="Riley R."/>
            <person name="Ohm R."/>
            <person name="Sun H."/>
            <person name="Tunlid A."/>
            <person name="Henrissat B."/>
            <person name="Grigoriev I.V."/>
            <person name="Hibbett D.S."/>
            <person name="Martin F."/>
        </authorList>
    </citation>
    <scope>NUCLEOTIDE SEQUENCE [LARGE SCALE GENOMIC DNA]</scope>
    <source>
        <strain evidence="2">441</strain>
    </source>
</reference>
<dbReference type="AlphaFoldDB" id="A0A0C9YNT1"/>
<dbReference type="EMBL" id="KN833889">
    <property type="protein sequence ID" value="KIK15474.1"/>
    <property type="molecule type" value="Genomic_DNA"/>
</dbReference>
<sequence length="194" mass="22083">PMDYTPYHPFQVAGDFEFMEVALAASLNQAQVDKLLNLISCIAQGMAQAMLKNNVELHKACNTAAAELTPFSKHDVAALYKKEMQTYEVFMCPVWEWALDLLQNELLAPHFIWDAQHLYKYNGSDFKHFYDEPWTVECWWDIQNTVPFALIIYAEKTKLSSFGTTKGYLVFICCTNLPVKIWNSHTIGGGCVVG</sequence>
<dbReference type="STRING" id="765257.A0A0C9YNT1"/>
<evidence type="ECO:0000313" key="2">
    <source>
        <dbReference type="Proteomes" id="UP000054018"/>
    </source>
</evidence>
<protein>
    <submittedName>
        <fullName evidence="1">Uncharacterized protein</fullName>
    </submittedName>
</protein>
<name>A0A0C9YNT1_9AGAM</name>
<dbReference type="OrthoDB" id="3239511at2759"/>
<dbReference type="HOGENOM" id="CLU_046023_0_0_1"/>
<accession>A0A0C9YNT1</accession>
<dbReference type="InterPro" id="IPR041078">
    <property type="entry name" value="Plavaka"/>
</dbReference>
<dbReference type="Proteomes" id="UP000054018">
    <property type="component" value="Unassembled WGS sequence"/>
</dbReference>
<feature type="non-terminal residue" evidence="1">
    <location>
        <position position="194"/>
    </location>
</feature>
<dbReference type="Pfam" id="PF18759">
    <property type="entry name" value="Plavaka"/>
    <property type="match status" value="1"/>
</dbReference>
<proteinExistence type="predicted"/>
<reference evidence="1 2" key="1">
    <citation type="submission" date="2014-04" db="EMBL/GenBank/DDBJ databases">
        <authorList>
            <consortium name="DOE Joint Genome Institute"/>
            <person name="Kuo A."/>
            <person name="Kohler A."/>
            <person name="Costa M.D."/>
            <person name="Nagy L.G."/>
            <person name="Floudas D."/>
            <person name="Copeland A."/>
            <person name="Barry K.W."/>
            <person name="Cichocki N."/>
            <person name="Veneault-Fourrey C."/>
            <person name="LaButti K."/>
            <person name="Lindquist E.A."/>
            <person name="Lipzen A."/>
            <person name="Lundell T."/>
            <person name="Morin E."/>
            <person name="Murat C."/>
            <person name="Sun H."/>
            <person name="Tunlid A."/>
            <person name="Henrissat B."/>
            <person name="Grigoriev I.V."/>
            <person name="Hibbett D.S."/>
            <person name="Martin F."/>
            <person name="Nordberg H.P."/>
            <person name="Cantor M.N."/>
            <person name="Hua S.X."/>
        </authorList>
    </citation>
    <scope>NUCLEOTIDE SEQUENCE [LARGE SCALE GENOMIC DNA]</scope>
    <source>
        <strain evidence="1 2">441</strain>
    </source>
</reference>
<feature type="non-terminal residue" evidence="1">
    <location>
        <position position="1"/>
    </location>
</feature>
<evidence type="ECO:0000313" key="1">
    <source>
        <dbReference type="EMBL" id="KIK15474.1"/>
    </source>
</evidence>
<keyword evidence="2" id="KW-1185">Reference proteome</keyword>
<organism evidence="1 2">
    <name type="scientific">Pisolithus microcarpus 441</name>
    <dbReference type="NCBI Taxonomy" id="765257"/>
    <lineage>
        <taxon>Eukaryota</taxon>
        <taxon>Fungi</taxon>
        <taxon>Dikarya</taxon>
        <taxon>Basidiomycota</taxon>
        <taxon>Agaricomycotina</taxon>
        <taxon>Agaricomycetes</taxon>
        <taxon>Agaricomycetidae</taxon>
        <taxon>Boletales</taxon>
        <taxon>Sclerodermatineae</taxon>
        <taxon>Pisolithaceae</taxon>
        <taxon>Pisolithus</taxon>
    </lineage>
</organism>
<gene>
    <name evidence="1" type="ORF">PISMIDRAFT_69839</name>
</gene>